<dbReference type="InterPro" id="IPR005467">
    <property type="entry name" value="His_kinase_dom"/>
</dbReference>
<dbReference type="EMBL" id="JBFRYB010000001">
    <property type="protein sequence ID" value="MEX1665043.1"/>
    <property type="molecule type" value="Genomic_DNA"/>
</dbReference>
<evidence type="ECO:0000256" key="2">
    <source>
        <dbReference type="ARBA" id="ARBA00004370"/>
    </source>
</evidence>
<comment type="caution">
    <text evidence="14">The sequence shown here is derived from an EMBL/GenBank/DDBJ whole genome shotgun (WGS) entry which is preliminary data.</text>
</comment>
<dbReference type="InterPro" id="IPR036097">
    <property type="entry name" value="HisK_dim/P_sf"/>
</dbReference>
<reference evidence="14 15" key="1">
    <citation type="journal article" date="2011" name="Int. J. Syst. Evol. Microbiol.">
        <title>Zhongshania antarctica gen. nov., sp. nov. and Zhongshania guokunii sp. nov., gammaproteobacteria respectively isolated from coastal attached (fast) ice and surface seawater of the Antarctic.</title>
        <authorList>
            <person name="Li H.J."/>
            <person name="Zhang X.Y."/>
            <person name="Chen C.X."/>
            <person name="Zhang Y.J."/>
            <person name="Gao Z.M."/>
            <person name="Yu Y."/>
            <person name="Chen X.L."/>
            <person name="Chen B."/>
            <person name="Zhang Y.Z."/>
        </authorList>
    </citation>
    <scope>NUCLEOTIDE SEQUENCE [LARGE SCALE GENOMIC DNA]</scope>
    <source>
        <strain evidence="14 15">R06B22</strain>
    </source>
</reference>
<keyword evidence="4" id="KW-0597">Phosphoprotein</keyword>
<feature type="domain" description="Histidine kinase" evidence="12">
    <location>
        <begin position="383"/>
        <end position="597"/>
    </location>
</feature>
<dbReference type="CDD" id="cd00082">
    <property type="entry name" value="HisKA"/>
    <property type="match status" value="1"/>
</dbReference>
<protein>
    <recommendedName>
        <fullName evidence="3">histidine kinase</fullName>
        <ecNumber evidence="3">2.7.13.3</ecNumber>
    </recommendedName>
</protein>
<evidence type="ECO:0000259" key="12">
    <source>
        <dbReference type="PROSITE" id="PS50109"/>
    </source>
</evidence>
<dbReference type="InterPro" id="IPR006189">
    <property type="entry name" value="CHASE_dom"/>
</dbReference>
<proteinExistence type="predicted"/>
<dbReference type="PROSITE" id="PS50109">
    <property type="entry name" value="HIS_KIN"/>
    <property type="match status" value="1"/>
</dbReference>
<gene>
    <name evidence="14" type="ORF">AB4875_06060</name>
</gene>
<evidence type="ECO:0000256" key="7">
    <source>
        <dbReference type="ARBA" id="ARBA00022777"/>
    </source>
</evidence>
<keyword evidence="9 11" id="KW-0472">Membrane</keyword>
<dbReference type="InterPro" id="IPR052162">
    <property type="entry name" value="Sensor_kinase/Photoreceptor"/>
</dbReference>
<evidence type="ECO:0000313" key="14">
    <source>
        <dbReference type="EMBL" id="MEX1665043.1"/>
    </source>
</evidence>
<keyword evidence="8 11" id="KW-1133">Transmembrane helix</keyword>
<evidence type="ECO:0000256" key="3">
    <source>
        <dbReference type="ARBA" id="ARBA00012438"/>
    </source>
</evidence>
<evidence type="ECO:0000256" key="6">
    <source>
        <dbReference type="ARBA" id="ARBA00022692"/>
    </source>
</evidence>
<dbReference type="PRINTS" id="PR00344">
    <property type="entry name" value="BCTRLSENSOR"/>
</dbReference>
<dbReference type="SMART" id="SM01079">
    <property type="entry name" value="CHASE"/>
    <property type="match status" value="1"/>
</dbReference>
<evidence type="ECO:0000256" key="5">
    <source>
        <dbReference type="ARBA" id="ARBA00022679"/>
    </source>
</evidence>
<dbReference type="InterPro" id="IPR003594">
    <property type="entry name" value="HATPase_dom"/>
</dbReference>
<dbReference type="Pfam" id="PF02518">
    <property type="entry name" value="HATPase_c"/>
    <property type="match status" value="1"/>
</dbReference>
<sequence length="599" mass="68597">MEQQKPFTMGNLHWAHWLIVALSLLMTIAVWQYSKIQIQEKNENRFHREAEQVITLIIERLQKYEDALWSGVATIKSHEDTINFSQWQSFSSALHLPEKYKGINGIGVIFNVPDTALPDYLRRQQQDRPDYRIHPAHQNVYRFPITYIEPMADNLNAVGLDVAHESNRLKAALKARDSGQAQITAPIYLVQSEERTPGFLFYVPFYNSTNDSDSELIYEDGDLAIKKRQQQFAGMVYAPFIVYKLMQGTLEKARRHVGITISDDGFLLYDENHKNDKRYEKGPQFQQAFPLEVYGRSWLITIRSSSAFRNETSNNQPTFILVCGIIIDAMLFFLFIILSNANRRATKLANYMTEGYQAKSLELERNIERLKESNTELEQFAFAASHDLQEPLRTLTSFTELLKDELGSNPDKPHVIASIKYISEAAERMQCLVLGLMSYSRIGREPELMSVDCNDLLDDVLSDLSVVIKENNVKIVRATLPVILAFPTELRMLFLNLISNAIKFKNRETTPCITISSKEEDDHWLFSITDNGIGIDPKQFEHVFLIFKRLHSQDDYPGSGIGLSKCKKVVALHGGKIWVSSKINEGSTFFFTLAKSPKK</sequence>
<dbReference type="SUPFAM" id="SSF47384">
    <property type="entry name" value="Homodimeric domain of signal transducing histidine kinase"/>
    <property type="match status" value="1"/>
</dbReference>
<dbReference type="RefSeq" id="WP_368375154.1">
    <property type="nucleotide sequence ID" value="NZ_JBFRYB010000001.1"/>
</dbReference>
<dbReference type="SMART" id="SM00387">
    <property type="entry name" value="HATPase_c"/>
    <property type="match status" value="1"/>
</dbReference>
<evidence type="ECO:0000259" key="13">
    <source>
        <dbReference type="PROSITE" id="PS50839"/>
    </source>
</evidence>
<evidence type="ECO:0000256" key="1">
    <source>
        <dbReference type="ARBA" id="ARBA00000085"/>
    </source>
</evidence>
<evidence type="ECO:0000256" key="8">
    <source>
        <dbReference type="ARBA" id="ARBA00022989"/>
    </source>
</evidence>
<keyword evidence="6 11" id="KW-0812">Transmembrane</keyword>
<name>A0ABV3TTW5_9GAMM</name>
<evidence type="ECO:0000256" key="9">
    <source>
        <dbReference type="ARBA" id="ARBA00023136"/>
    </source>
</evidence>
<dbReference type="InterPro" id="IPR036890">
    <property type="entry name" value="HATPase_C_sf"/>
</dbReference>
<dbReference type="Pfam" id="PF03924">
    <property type="entry name" value="CHASE"/>
    <property type="match status" value="1"/>
</dbReference>
<dbReference type="SUPFAM" id="SSF55874">
    <property type="entry name" value="ATPase domain of HSP90 chaperone/DNA topoisomerase II/histidine kinase"/>
    <property type="match status" value="1"/>
</dbReference>
<dbReference type="Gene3D" id="1.10.287.130">
    <property type="match status" value="1"/>
</dbReference>
<keyword evidence="7" id="KW-0418">Kinase</keyword>
<keyword evidence="10" id="KW-0175">Coiled coil</keyword>
<organism evidence="14 15">
    <name type="scientific">Zhongshania arctica</name>
    <dbReference type="NCBI Taxonomy" id="3238302"/>
    <lineage>
        <taxon>Bacteria</taxon>
        <taxon>Pseudomonadati</taxon>
        <taxon>Pseudomonadota</taxon>
        <taxon>Gammaproteobacteria</taxon>
        <taxon>Cellvibrionales</taxon>
        <taxon>Spongiibacteraceae</taxon>
        <taxon>Zhongshania</taxon>
    </lineage>
</organism>
<keyword evidence="5" id="KW-0808">Transferase</keyword>
<keyword evidence="15" id="KW-1185">Reference proteome</keyword>
<dbReference type="PANTHER" id="PTHR43304:SF1">
    <property type="entry name" value="PAC DOMAIN-CONTAINING PROTEIN"/>
    <property type="match status" value="1"/>
</dbReference>
<evidence type="ECO:0000256" key="4">
    <source>
        <dbReference type="ARBA" id="ARBA00022553"/>
    </source>
</evidence>
<dbReference type="InterPro" id="IPR042240">
    <property type="entry name" value="CHASE_sf"/>
</dbReference>
<dbReference type="EC" id="2.7.13.3" evidence="3"/>
<dbReference type="PROSITE" id="PS50839">
    <property type="entry name" value="CHASE"/>
    <property type="match status" value="1"/>
</dbReference>
<dbReference type="Gene3D" id="3.30.450.350">
    <property type="entry name" value="CHASE domain"/>
    <property type="match status" value="1"/>
</dbReference>
<feature type="domain" description="CHASE" evidence="13">
    <location>
        <begin position="142"/>
        <end position="252"/>
    </location>
</feature>
<dbReference type="Proteomes" id="UP001557484">
    <property type="component" value="Unassembled WGS sequence"/>
</dbReference>
<comment type="subcellular location">
    <subcellularLocation>
        <location evidence="2">Membrane</location>
    </subcellularLocation>
</comment>
<dbReference type="InterPro" id="IPR003661">
    <property type="entry name" value="HisK_dim/P_dom"/>
</dbReference>
<evidence type="ECO:0000256" key="10">
    <source>
        <dbReference type="SAM" id="Coils"/>
    </source>
</evidence>
<dbReference type="InterPro" id="IPR004358">
    <property type="entry name" value="Sig_transdc_His_kin-like_C"/>
</dbReference>
<dbReference type="SMART" id="SM00388">
    <property type="entry name" value="HisKA"/>
    <property type="match status" value="1"/>
</dbReference>
<comment type="catalytic activity">
    <reaction evidence="1">
        <text>ATP + protein L-histidine = ADP + protein N-phospho-L-histidine.</text>
        <dbReference type="EC" id="2.7.13.3"/>
    </reaction>
</comment>
<evidence type="ECO:0000256" key="11">
    <source>
        <dbReference type="SAM" id="Phobius"/>
    </source>
</evidence>
<dbReference type="Gene3D" id="3.30.565.10">
    <property type="entry name" value="Histidine kinase-like ATPase, C-terminal domain"/>
    <property type="match status" value="1"/>
</dbReference>
<accession>A0ABV3TTW5</accession>
<evidence type="ECO:0000313" key="15">
    <source>
        <dbReference type="Proteomes" id="UP001557484"/>
    </source>
</evidence>
<feature type="transmembrane region" description="Helical" evidence="11">
    <location>
        <begin position="12"/>
        <end position="33"/>
    </location>
</feature>
<feature type="coiled-coil region" evidence="10">
    <location>
        <begin position="353"/>
        <end position="380"/>
    </location>
</feature>
<feature type="transmembrane region" description="Helical" evidence="11">
    <location>
        <begin position="319"/>
        <end position="338"/>
    </location>
</feature>
<dbReference type="PANTHER" id="PTHR43304">
    <property type="entry name" value="PHYTOCHROME-LIKE PROTEIN CPH1"/>
    <property type="match status" value="1"/>
</dbReference>